<dbReference type="RefSeq" id="WP_139066851.1">
    <property type="nucleotide sequence ID" value="NZ_CP040812.1"/>
</dbReference>
<accession>A0A5B7X4M5</accession>
<organism evidence="2 3">
    <name type="scientific">Antarcticibacterium flavum</name>
    <dbReference type="NCBI Taxonomy" id="2058175"/>
    <lineage>
        <taxon>Bacteria</taxon>
        <taxon>Pseudomonadati</taxon>
        <taxon>Bacteroidota</taxon>
        <taxon>Flavobacteriia</taxon>
        <taxon>Flavobacteriales</taxon>
        <taxon>Flavobacteriaceae</taxon>
        <taxon>Antarcticibacterium</taxon>
    </lineage>
</organism>
<feature type="domain" description="DinB-like" evidence="1">
    <location>
        <begin position="33"/>
        <end position="174"/>
    </location>
</feature>
<evidence type="ECO:0000313" key="2">
    <source>
        <dbReference type="EMBL" id="QCY70289.1"/>
    </source>
</evidence>
<dbReference type="Gene3D" id="1.20.120.450">
    <property type="entry name" value="dinb family like domain"/>
    <property type="match status" value="1"/>
</dbReference>
<dbReference type="InterPro" id="IPR034660">
    <property type="entry name" value="DinB/YfiT-like"/>
</dbReference>
<evidence type="ECO:0000259" key="1">
    <source>
        <dbReference type="Pfam" id="PF12867"/>
    </source>
</evidence>
<dbReference type="KEGG" id="afla:FHG64_13230"/>
<dbReference type="SUPFAM" id="SSF109854">
    <property type="entry name" value="DinB/YfiT-like putative metalloenzymes"/>
    <property type="match status" value="1"/>
</dbReference>
<proteinExistence type="predicted"/>
<dbReference type="EMBL" id="CP040812">
    <property type="protein sequence ID" value="QCY70289.1"/>
    <property type="molecule type" value="Genomic_DNA"/>
</dbReference>
<dbReference type="AlphaFoldDB" id="A0A5B7X4M5"/>
<gene>
    <name evidence="2" type="ORF">FHG64_13230</name>
</gene>
<dbReference type="Proteomes" id="UP000309016">
    <property type="component" value="Chromosome"/>
</dbReference>
<dbReference type="OrthoDB" id="1524454at2"/>
<dbReference type="InterPro" id="IPR024775">
    <property type="entry name" value="DinB-like"/>
</dbReference>
<dbReference type="Pfam" id="PF12867">
    <property type="entry name" value="DinB_2"/>
    <property type="match status" value="1"/>
</dbReference>
<protein>
    <submittedName>
        <fullName evidence="2">DinB family protein</fullName>
    </submittedName>
</protein>
<name>A0A5B7X4M5_9FLAO</name>
<keyword evidence="3" id="KW-1185">Reference proteome</keyword>
<reference evidence="2 3" key="1">
    <citation type="submission" date="2019-06" db="EMBL/GenBank/DDBJ databases">
        <title>Complete genome sequence of Antarcticibacterium flavum KCTC 52984T from an Antarctic marine sediment.</title>
        <authorList>
            <person name="Lee Y.M."/>
            <person name="Shin S.C."/>
        </authorList>
    </citation>
    <scope>NUCLEOTIDE SEQUENCE [LARGE SCALE GENOMIC DNA]</scope>
    <source>
        <strain evidence="2 3">KCTC 52984</strain>
    </source>
</reference>
<sequence length="189" mass="21883">MKIRTDLLLEELSEKTRTNLDAGREFLKKDLDILNNRPGEKKWSPLECLEHLNLYGDFYLPEIERAIATSKYQPEDVFKSGILGNYFAKMMMPQEKLRKIKTFKDKDPIGSDLSREAVNRFVKQQEQLLDLLCGASQVSLTRTKTGISISKLIRLRLGDTFRVVIYHNERHVIQAQKAMPDPQDQPVAY</sequence>
<evidence type="ECO:0000313" key="3">
    <source>
        <dbReference type="Proteomes" id="UP000309016"/>
    </source>
</evidence>